<gene>
    <name evidence="2" type="primary">OJ1282_H11.10</name>
</gene>
<dbReference type="Proteomes" id="UP000000763">
    <property type="component" value="Chromosome 2"/>
</dbReference>
<evidence type="ECO:0000256" key="1">
    <source>
        <dbReference type="SAM" id="MobiDB-lite"/>
    </source>
</evidence>
<accession>Q6H665</accession>
<sequence>MRQHMHVHRFDEKRSTALPSSIESGKSLTGTSQQQGSQNRRGRGYRAPAEVTAVFTLPYPRGKPGNRGNRAVTGGFVNPGQQSALSMISTQKLNRI</sequence>
<name>Q6H665_ORYSJ</name>
<protein>
    <submittedName>
        <fullName evidence="2">Uncharacterized protein</fullName>
    </submittedName>
</protein>
<feature type="compositionally biased region" description="Low complexity" evidence="1">
    <location>
        <begin position="24"/>
        <end position="39"/>
    </location>
</feature>
<proteinExistence type="predicted"/>
<dbReference type="EMBL" id="AP005291">
    <property type="protein sequence ID" value="BAD25784.1"/>
    <property type="molecule type" value="Genomic_DNA"/>
</dbReference>
<reference evidence="3" key="1">
    <citation type="journal article" date="2005" name="Nature">
        <title>The map-based sequence of the rice genome.</title>
        <authorList>
            <consortium name="International rice genome sequencing project (IRGSP)"/>
            <person name="Matsumoto T."/>
            <person name="Wu J."/>
            <person name="Kanamori H."/>
            <person name="Katayose Y."/>
            <person name="Fujisawa M."/>
            <person name="Namiki N."/>
            <person name="Mizuno H."/>
            <person name="Yamamoto K."/>
            <person name="Antonio B.A."/>
            <person name="Baba T."/>
            <person name="Sakata K."/>
            <person name="Nagamura Y."/>
            <person name="Aoki H."/>
            <person name="Arikawa K."/>
            <person name="Arita K."/>
            <person name="Bito T."/>
            <person name="Chiden Y."/>
            <person name="Fujitsuka N."/>
            <person name="Fukunaka R."/>
            <person name="Hamada M."/>
            <person name="Harada C."/>
            <person name="Hayashi A."/>
            <person name="Hijishita S."/>
            <person name="Honda M."/>
            <person name="Hosokawa S."/>
            <person name="Ichikawa Y."/>
            <person name="Idonuma A."/>
            <person name="Iijima M."/>
            <person name="Ikeda M."/>
            <person name="Ikeno M."/>
            <person name="Ito K."/>
            <person name="Ito S."/>
            <person name="Ito T."/>
            <person name="Ito Y."/>
            <person name="Ito Y."/>
            <person name="Iwabuchi A."/>
            <person name="Kamiya K."/>
            <person name="Karasawa W."/>
            <person name="Kurita K."/>
            <person name="Katagiri S."/>
            <person name="Kikuta A."/>
            <person name="Kobayashi H."/>
            <person name="Kobayashi N."/>
            <person name="Machita K."/>
            <person name="Maehara T."/>
            <person name="Masukawa M."/>
            <person name="Mizubayashi T."/>
            <person name="Mukai Y."/>
            <person name="Nagasaki H."/>
            <person name="Nagata Y."/>
            <person name="Naito S."/>
            <person name="Nakashima M."/>
            <person name="Nakama Y."/>
            <person name="Nakamichi Y."/>
            <person name="Nakamura M."/>
            <person name="Meguro A."/>
            <person name="Negishi M."/>
            <person name="Ohta I."/>
            <person name="Ohta T."/>
            <person name="Okamoto M."/>
            <person name="Ono N."/>
            <person name="Saji S."/>
            <person name="Sakaguchi M."/>
            <person name="Sakai K."/>
            <person name="Shibata M."/>
            <person name="Shimokawa T."/>
            <person name="Song J."/>
            <person name="Takazaki Y."/>
            <person name="Terasawa K."/>
            <person name="Tsugane M."/>
            <person name="Tsuji K."/>
            <person name="Ueda S."/>
            <person name="Waki K."/>
            <person name="Yamagata H."/>
            <person name="Yamamoto M."/>
            <person name="Yamamoto S."/>
            <person name="Yamane H."/>
            <person name="Yoshiki S."/>
            <person name="Yoshihara R."/>
            <person name="Yukawa K."/>
            <person name="Zhong H."/>
            <person name="Yano M."/>
            <person name="Yuan Q."/>
            <person name="Ouyang S."/>
            <person name="Liu J."/>
            <person name="Jones K.M."/>
            <person name="Gansberger K."/>
            <person name="Moffat K."/>
            <person name="Hill J."/>
            <person name="Bera J."/>
            <person name="Fadrosh D."/>
            <person name="Jin S."/>
            <person name="Johri S."/>
            <person name="Kim M."/>
            <person name="Overton L."/>
            <person name="Reardon M."/>
            <person name="Tsitrin T."/>
            <person name="Vuong H."/>
            <person name="Weaver B."/>
            <person name="Ciecko A."/>
            <person name="Tallon L."/>
            <person name="Jackson J."/>
            <person name="Pai G."/>
            <person name="Aken S.V."/>
            <person name="Utterback T."/>
            <person name="Reidmuller S."/>
            <person name="Feldblyum T."/>
            <person name="Hsiao J."/>
            <person name="Zismann V."/>
            <person name="Iobst S."/>
            <person name="de Vazeille A.R."/>
            <person name="Buell C.R."/>
            <person name="Ying K."/>
            <person name="Li Y."/>
            <person name="Lu T."/>
            <person name="Huang Y."/>
            <person name="Zhao Q."/>
            <person name="Feng Q."/>
            <person name="Zhang L."/>
            <person name="Zhu J."/>
            <person name="Weng Q."/>
            <person name="Mu J."/>
            <person name="Lu Y."/>
            <person name="Fan D."/>
            <person name="Liu Y."/>
            <person name="Guan J."/>
            <person name="Zhang Y."/>
            <person name="Yu S."/>
            <person name="Liu X."/>
            <person name="Zhang Y."/>
            <person name="Hong G."/>
            <person name="Han B."/>
            <person name="Choisne N."/>
            <person name="Demange N."/>
            <person name="Orjeda G."/>
            <person name="Samain S."/>
            <person name="Cattolico L."/>
            <person name="Pelletier E."/>
            <person name="Couloux A."/>
            <person name="Segurens B."/>
            <person name="Wincker P."/>
            <person name="D'Hont A."/>
            <person name="Scarpelli C."/>
            <person name="Weissenbach J."/>
            <person name="Salanoubat M."/>
            <person name="Quetier F."/>
            <person name="Yu Y."/>
            <person name="Kim H.R."/>
            <person name="Rambo T."/>
            <person name="Currie J."/>
            <person name="Collura K."/>
            <person name="Luo M."/>
            <person name="Yang T."/>
            <person name="Ammiraju J.S.S."/>
            <person name="Engler F."/>
            <person name="Soderlund C."/>
            <person name="Wing R.A."/>
            <person name="Palmer L.E."/>
            <person name="de la Bastide M."/>
            <person name="Spiegel L."/>
            <person name="Nascimento L."/>
            <person name="Zutavern T."/>
            <person name="O'Shaughnessy A."/>
            <person name="Dike S."/>
            <person name="Dedhia N."/>
            <person name="Preston R."/>
            <person name="Balija V."/>
            <person name="McCombie W.R."/>
            <person name="Chow T."/>
            <person name="Chen H."/>
            <person name="Chung M."/>
            <person name="Chen C."/>
            <person name="Shaw J."/>
            <person name="Wu H."/>
            <person name="Hsiao K."/>
            <person name="Chao Y."/>
            <person name="Chu M."/>
            <person name="Cheng C."/>
            <person name="Hour A."/>
            <person name="Lee P."/>
            <person name="Lin S."/>
            <person name="Lin Y."/>
            <person name="Liou J."/>
            <person name="Liu S."/>
            <person name="Hsing Y."/>
            <person name="Raghuvanshi S."/>
            <person name="Mohanty A."/>
            <person name="Bharti A.K."/>
            <person name="Gaur A."/>
            <person name="Gupta V."/>
            <person name="Kumar D."/>
            <person name="Ravi V."/>
            <person name="Vij S."/>
            <person name="Kapur A."/>
            <person name="Khurana P."/>
            <person name="Khurana P."/>
            <person name="Khurana J.P."/>
            <person name="Tyagi A.K."/>
            <person name="Gaikwad K."/>
            <person name="Singh A."/>
            <person name="Dalal V."/>
            <person name="Srivastava S."/>
            <person name="Dixit A."/>
            <person name="Pal A.K."/>
            <person name="Ghazi I.A."/>
            <person name="Yadav M."/>
            <person name="Pandit A."/>
            <person name="Bhargava A."/>
            <person name="Sureshbabu K."/>
            <person name="Batra K."/>
            <person name="Sharma T.R."/>
            <person name="Mohapatra T."/>
            <person name="Singh N.K."/>
            <person name="Messing J."/>
            <person name="Nelson A.B."/>
            <person name="Fuks G."/>
            <person name="Kavchok S."/>
            <person name="Keizer G."/>
            <person name="Linton E."/>
            <person name="Llaca V."/>
            <person name="Song R."/>
            <person name="Tanyolac B."/>
            <person name="Young S."/>
            <person name="Ho-Il K."/>
            <person name="Hahn J.H."/>
            <person name="Sangsakoo G."/>
            <person name="Vanavichit A."/>
            <person name="de Mattos Luiz.A.T."/>
            <person name="Zimmer P.D."/>
            <person name="Malone G."/>
            <person name="Dellagostin O."/>
            <person name="de Oliveira A.C."/>
            <person name="Bevan M."/>
            <person name="Bancroft I."/>
            <person name="Minx P."/>
            <person name="Cordum H."/>
            <person name="Wilson R."/>
            <person name="Cheng Z."/>
            <person name="Jin W."/>
            <person name="Jiang J."/>
            <person name="Leong S.A."/>
            <person name="Iwama H."/>
            <person name="Gojobori T."/>
            <person name="Itoh T."/>
            <person name="Niimura Y."/>
            <person name="Fujii Y."/>
            <person name="Habara T."/>
            <person name="Sakai H."/>
            <person name="Sato Y."/>
            <person name="Wilson G."/>
            <person name="Kumar K."/>
            <person name="McCouch S."/>
            <person name="Juretic N."/>
            <person name="Hoen D."/>
            <person name="Wright S."/>
            <person name="Bruskiewich R."/>
            <person name="Bureau T."/>
            <person name="Miyao A."/>
            <person name="Hirochika H."/>
            <person name="Nishikawa T."/>
            <person name="Kadowaki K."/>
            <person name="Sugiura M."/>
            <person name="Burr B."/>
            <person name="Sasaki T."/>
        </authorList>
    </citation>
    <scope>NUCLEOTIDE SEQUENCE [LARGE SCALE GENOMIC DNA]</scope>
    <source>
        <strain evidence="3">cv. Nipponbare</strain>
    </source>
</reference>
<reference evidence="3" key="2">
    <citation type="journal article" date="2008" name="Nucleic Acids Res.">
        <title>The rice annotation project database (RAP-DB): 2008 update.</title>
        <authorList>
            <consortium name="The rice annotation project (RAP)"/>
        </authorList>
    </citation>
    <scope>GENOME REANNOTATION</scope>
    <source>
        <strain evidence="3">cv. Nipponbare</strain>
    </source>
</reference>
<feature type="region of interest" description="Disordered" evidence="1">
    <location>
        <begin position="1"/>
        <end position="83"/>
    </location>
</feature>
<evidence type="ECO:0000313" key="2">
    <source>
        <dbReference type="EMBL" id="BAD25784.1"/>
    </source>
</evidence>
<evidence type="ECO:0000313" key="3">
    <source>
        <dbReference type="Proteomes" id="UP000000763"/>
    </source>
</evidence>
<dbReference type="AlphaFoldDB" id="Q6H665"/>
<organism evidence="2 3">
    <name type="scientific">Oryza sativa subsp. japonica</name>
    <name type="common">Rice</name>
    <dbReference type="NCBI Taxonomy" id="39947"/>
    <lineage>
        <taxon>Eukaryota</taxon>
        <taxon>Viridiplantae</taxon>
        <taxon>Streptophyta</taxon>
        <taxon>Embryophyta</taxon>
        <taxon>Tracheophyta</taxon>
        <taxon>Spermatophyta</taxon>
        <taxon>Magnoliopsida</taxon>
        <taxon>Liliopsida</taxon>
        <taxon>Poales</taxon>
        <taxon>Poaceae</taxon>
        <taxon>BOP clade</taxon>
        <taxon>Oryzoideae</taxon>
        <taxon>Oryzeae</taxon>
        <taxon>Oryzinae</taxon>
        <taxon>Oryza</taxon>
        <taxon>Oryza sativa</taxon>
    </lineage>
</organism>